<dbReference type="AlphaFoldDB" id="A0AAJ6AH93"/>
<protein>
    <submittedName>
        <fullName evidence="1">Uncharacterized protein</fullName>
    </submittedName>
</protein>
<accession>A0AAJ6AH93</accession>
<proteinExistence type="predicted"/>
<evidence type="ECO:0000313" key="2">
    <source>
        <dbReference type="Proteomes" id="UP001222296"/>
    </source>
</evidence>
<gene>
    <name evidence="1" type="ORF">QBL01_07085</name>
</gene>
<dbReference type="Proteomes" id="UP001222296">
    <property type="component" value="Chromosome"/>
</dbReference>
<organism evidence="1 2">
    <name type="scientific">Glaesserella parasuis</name>
    <name type="common">Haemophilus parasuis</name>
    <dbReference type="NCBI Taxonomy" id="738"/>
    <lineage>
        <taxon>Bacteria</taxon>
        <taxon>Pseudomonadati</taxon>
        <taxon>Pseudomonadota</taxon>
        <taxon>Gammaproteobacteria</taxon>
        <taxon>Pasteurellales</taxon>
        <taxon>Pasteurellaceae</taxon>
        <taxon>Glaesserella</taxon>
    </lineage>
</organism>
<sequence>MNLSQVVGAVVSSKLATYHELQTVYGLEDALDLLEVFTVDSYNNRKANNG</sequence>
<dbReference type="EMBL" id="CP121769">
    <property type="protein sequence ID" value="WGE09024.1"/>
    <property type="molecule type" value="Genomic_DNA"/>
</dbReference>
<name>A0AAJ6AH93_GLAPU</name>
<reference evidence="1" key="1">
    <citation type="submission" date="2023-04" db="EMBL/GenBank/DDBJ databases">
        <title>Molecular characterization of the Integrative and Conjugative elements harboring multidrug-resistance gene from Glaesserella (Haemophilus) parasuis.</title>
        <authorList>
            <person name="Che Y."/>
            <person name="Zhou L."/>
        </authorList>
    </citation>
    <scope>NUCLEOTIDE SEQUENCE</scope>
    <source>
        <strain evidence="1">Z44</strain>
    </source>
</reference>
<dbReference type="RefSeq" id="WP_005713570.1">
    <property type="nucleotide sequence ID" value="NZ_CP009237.1"/>
</dbReference>
<evidence type="ECO:0000313" key="1">
    <source>
        <dbReference type="EMBL" id="WGE09024.1"/>
    </source>
</evidence>